<dbReference type="Proteomes" id="UP000656987">
    <property type="component" value="Segment"/>
</dbReference>
<reference evidence="2" key="1">
    <citation type="submission" date="2020-01" db="EMBL/GenBank/DDBJ databases">
        <title>Patterns of diversity and host range of bacteriophage communities associated with bean-nodulatin bacteria.</title>
        <authorList>
            <person name="Vann Cauwenberghe J."/>
            <person name="Santamaria R.I."/>
            <person name="Bustos P."/>
            <person name="Juarez S."/>
            <person name="Gonzalez V."/>
        </authorList>
    </citation>
    <scope>NUCLEOTIDE SEQUENCE</scope>
</reference>
<keyword evidence="1" id="KW-0472">Membrane</keyword>
<proteinExistence type="predicted"/>
<organism evidence="2 3">
    <name type="scientific">Rhizobium phage RHph_Y38</name>
    <dbReference type="NCBI Taxonomy" id="2509781"/>
    <lineage>
        <taxon>Viruses</taxon>
        <taxon>Duplodnaviria</taxon>
        <taxon>Heunggongvirae</taxon>
        <taxon>Uroviricota</taxon>
        <taxon>Caudoviricetes</taxon>
        <taxon>Schitoviridae</taxon>
        <taxon>Demetervirinae</taxon>
        <taxon>Acanvirus</taxon>
        <taxon>Acanvirus Y38</taxon>
    </lineage>
</organism>
<name>A0A7S5R2E7_9CAUD</name>
<feature type="transmembrane region" description="Helical" evidence="1">
    <location>
        <begin position="12"/>
        <end position="28"/>
    </location>
</feature>
<gene>
    <name evidence="2" type="ORF">EVB52_102</name>
</gene>
<protein>
    <submittedName>
        <fullName evidence="2">Uncharacterized protein</fullName>
    </submittedName>
</protein>
<dbReference type="EMBL" id="MN988483">
    <property type="protein sequence ID" value="QIG67801.1"/>
    <property type="molecule type" value="Genomic_DNA"/>
</dbReference>
<evidence type="ECO:0000256" key="1">
    <source>
        <dbReference type="SAM" id="Phobius"/>
    </source>
</evidence>
<sequence length="30" mass="3494">MSSEWIPIVKDIALWVGIGFIIWVSAKYDR</sequence>
<accession>A0A7S5R2E7</accession>
<evidence type="ECO:0000313" key="3">
    <source>
        <dbReference type="Proteomes" id="UP000656987"/>
    </source>
</evidence>
<keyword evidence="1" id="KW-0812">Transmembrane</keyword>
<keyword evidence="3" id="KW-1185">Reference proteome</keyword>
<keyword evidence="1" id="KW-1133">Transmembrane helix</keyword>
<evidence type="ECO:0000313" key="2">
    <source>
        <dbReference type="EMBL" id="QIG67801.1"/>
    </source>
</evidence>